<protein>
    <submittedName>
        <fullName evidence="1">Uncharacterized protein</fullName>
    </submittedName>
</protein>
<name>A0A7J7L040_9MAGN</name>
<dbReference type="Proteomes" id="UP000541444">
    <property type="component" value="Unassembled WGS sequence"/>
</dbReference>
<comment type="caution">
    <text evidence="1">The sequence shown here is derived from an EMBL/GenBank/DDBJ whole genome shotgun (WGS) entry which is preliminary data.</text>
</comment>
<evidence type="ECO:0000313" key="1">
    <source>
        <dbReference type="EMBL" id="KAF6135894.1"/>
    </source>
</evidence>
<evidence type="ECO:0000313" key="2">
    <source>
        <dbReference type="Proteomes" id="UP000541444"/>
    </source>
</evidence>
<proteinExistence type="predicted"/>
<dbReference type="OrthoDB" id="5544992at2759"/>
<keyword evidence="2" id="KW-1185">Reference proteome</keyword>
<dbReference type="EMBL" id="JACGCM010002768">
    <property type="protein sequence ID" value="KAF6135894.1"/>
    <property type="molecule type" value="Genomic_DNA"/>
</dbReference>
<gene>
    <name evidence="1" type="ORF">GIB67_006786</name>
</gene>
<reference evidence="1 2" key="1">
    <citation type="journal article" date="2020" name="IScience">
        <title>Genome Sequencing of the Endangered Kingdonia uniflora (Circaeasteraceae, Ranunculales) Reveals Potential Mechanisms of Evolutionary Specialization.</title>
        <authorList>
            <person name="Sun Y."/>
            <person name="Deng T."/>
            <person name="Zhang A."/>
            <person name="Moore M.J."/>
            <person name="Landis J.B."/>
            <person name="Lin N."/>
            <person name="Zhang H."/>
            <person name="Zhang X."/>
            <person name="Huang J."/>
            <person name="Zhang X."/>
            <person name="Sun H."/>
            <person name="Wang H."/>
        </authorList>
    </citation>
    <scope>NUCLEOTIDE SEQUENCE [LARGE SCALE GENOMIC DNA]</scope>
    <source>
        <strain evidence="1">TB1705</strain>
        <tissue evidence="1">Leaf</tissue>
    </source>
</reference>
<accession>A0A7J7L040</accession>
<dbReference type="AlphaFoldDB" id="A0A7J7L040"/>
<organism evidence="1 2">
    <name type="scientific">Kingdonia uniflora</name>
    <dbReference type="NCBI Taxonomy" id="39325"/>
    <lineage>
        <taxon>Eukaryota</taxon>
        <taxon>Viridiplantae</taxon>
        <taxon>Streptophyta</taxon>
        <taxon>Embryophyta</taxon>
        <taxon>Tracheophyta</taxon>
        <taxon>Spermatophyta</taxon>
        <taxon>Magnoliopsida</taxon>
        <taxon>Ranunculales</taxon>
        <taxon>Circaeasteraceae</taxon>
        <taxon>Kingdonia</taxon>
    </lineage>
</organism>
<sequence length="68" mass="8144">MGPAARKIVCWWPWKDRVFSWHRKRACEIRSEVYKVVLDDSTVKTWLINFMQSTISVGYLFTNNAHRI</sequence>